<dbReference type="GO" id="GO:0008460">
    <property type="term" value="F:dTDP-glucose 4,6-dehydratase activity"/>
    <property type="evidence" value="ECO:0007669"/>
    <property type="project" value="UniProtKB-EC"/>
</dbReference>
<evidence type="ECO:0000256" key="3">
    <source>
        <dbReference type="ARBA" id="ARBA00008178"/>
    </source>
</evidence>
<dbReference type="InterPro" id="IPR036291">
    <property type="entry name" value="NAD(P)-bd_dom_sf"/>
</dbReference>
<comment type="catalytic activity">
    <reaction evidence="1 8">
        <text>dTDP-alpha-D-glucose = dTDP-4-dehydro-6-deoxy-alpha-D-glucose + H2O</text>
        <dbReference type="Rhea" id="RHEA:17221"/>
        <dbReference type="ChEBI" id="CHEBI:15377"/>
        <dbReference type="ChEBI" id="CHEBI:57477"/>
        <dbReference type="ChEBI" id="CHEBI:57649"/>
        <dbReference type="EC" id="4.2.1.46"/>
    </reaction>
</comment>
<evidence type="ECO:0000313" key="11">
    <source>
        <dbReference type="EMBL" id="RKN26435.1"/>
    </source>
</evidence>
<dbReference type="EC" id="4.2.1.46" evidence="4 8"/>
<evidence type="ECO:0000313" key="10">
    <source>
        <dbReference type="EMBL" id="RKN11547.1"/>
    </source>
</evidence>
<gene>
    <name evidence="10" type="primary">rfbB</name>
    <name evidence="11" type="ORF">D7318_03295</name>
    <name evidence="10" type="ORF">D7319_06365</name>
</gene>
<comment type="similarity">
    <text evidence="3 8">Belongs to the NAD(P)-dependent epimerase/dehydratase family. dTDP-glucose dehydratase subfamily.</text>
</comment>
<evidence type="ECO:0000313" key="13">
    <source>
        <dbReference type="Proteomes" id="UP000275024"/>
    </source>
</evidence>
<dbReference type="Proteomes" id="UP000268652">
    <property type="component" value="Unassembled WGS sequence"/>
</dbReference>
<dbReference type="InterPro" id="IPR016040">
    <property type="entry name" value="NAD(P)-bd_dom"/>
</dbReference>
<dbReference type="OrthoDB" id="9801785at2"/>
<reference evidence="12 13" key="1">
    <citation type="submission" date="2018-09" db="EMBL/GenBank/DDBJ databases">
        <title>Streptomyces sp. nov. DS1-2, an endophytic actinomycete isolated from roots of Dendrobium scabrilingue.</title>
        <authorList>
            <person name="Kuncharoen N."/>
            <person name="Kudo T."/>
            <person name="Ohkuma M."/>
            <person name="Yuki M."/>
            <person name="Tanasupawat S."/>
        </authorList>
    </citation>
    <scope>NUCLEOTIDE SEQUENCE [LARGE SCALE GENOMIC DNA]</scope>
    <source>
        <strain evidence="10 13">AZ1-7</strain>
        <strain evidence="11 12">DS1-2</strain>
    </source>
</reference>
<evidence type="ECO:0000256" key="6">
    <source>
        <dbReference type="ARBA" id="ARBA00023027"/>
    </source>
</evidence>
<comment type="cofactor">
    <cofactor evidence="2 8">
        <name>NAD(+)</name>
        <dbReference type="ChEBI" id="CHEBI:57540"/>
    </cofactor>
</comment>
<dbReference type="Pfam" id="PF16363">
    <property type="entry name" value="GDP_Man_Dehyd"/>
    <property type="match status" value="1"/>
</dbReference>
<sequence length="334" mass="36475">MRVLVTGGAGFIGSAFVRQLVRGAYPGLSASRVTVLDLLTYAGNLANLAEVAHHPRLRFVRGDICDVDLAAALARDADLVVHFAAESHVDRSIADSRDFVRTNVQGTQVLLDAALAAGTRRFVHVSTDEVYGSIERGSWAEDQPLAPNSPYAAAKAASDLLALAHHRTHGLDVRITRCSNNYGPYQHPEKVLPLFVSNLLDGLPVPLYGDGGNVREWLHVDDHCRAIALVATSGRPGRVYHVGGGAELSNRRLTERLLDLCGADASAVRRVADRKGHDRRYSLDSSRITRELGFVPRVPFERGLAETVAWYRENRAWWEPLKPGGRARALATGR</sequence>
<evidence type="ECO:0000256" key="2">
    <source>
        <dbReference type="ARBA" id="ARBA00001911"/>
    </source>
</evidence>
<proteinExistence type="inferred from homology"/>
<evidence type="ECO:0000256" key="4">
    <source>
        <dbReference type="ARBA" id="ARBA00011990"/>
    </source>
</evidence>
<organism evidence="10 13">
    <name type="scientific">Streptomyces radicis</name>
    <dbReference type="NCBI Taxonomy" id="1750517"/>
    <lineage>
        <taxon>Bacteria</taxon>
        <taxon>Bacillati</taxon>
        <taxon>Actinomycetota</taxon>
        <taxon>Actinomycetes</taxon>
        <taxon>Kitasatosporales</taxon>
        <taxon>Streptomycetaceae</taxon>
        <taxon>Streptomyces</taxon>
    </lineage>
</organism>
<accession>A0A3A9WZB1</accession>
<dbReference type="Gene3D" id="3.40.50.720">
    <property type="entry name" value="NAD(P)-binding Rossmann-like Domain"/>
    <property type="match status" value="1"/>
</dbReference>
<dbReference type="CDD" id="cd05246">
    <property type="entry name" value="dTDP_GD_SDR_e"/>
    <property type="match status" value="1"/>
</dbReference>
<keyword evidence="12" id="KW-1185">Reference proteome</keyword>
<dbReference type="PANTHER" id="PTHR43000">
    <property type="entry name" value="DTDP-D-GLUCOSE 4,6-DEHYDRATASE-RELATED"/>
    <property type="match status" value="1"/>
</dbReference>
<evidence type="ECO:0000259" key="9">
    <source>
        <dbReference type="Pfam" id="PF16363"/>
    </source>
</evidence>
<dbReference type="EMBL" id="RBDX01000003">
    <property type="protein sequence ID" value="RKN11547.1"/>
    <property type="molecule type" value="Genomic_DNA"/>
</dbReference>
<evidence type="ECO:0000256" key="5">
    <source>
        <dbReference type="ARBA" id="ARBA00016977"/>
    </source>
</evidence>
<name>A0A3A9WZB1_9ACTN</name>
<dbReference type="EMBL" id="RBDY01000002">
    <property type="protein sequence ID" value="RKN26435.1"/>
    <property type="molecule type" value="Genomic_DNA"/>
</dbReference>
<protein>
    <recommendedName>
        <fullName evidence="5 8">dTDP-glucose 4,6-dehydratase</fullName>
        <ecNumber evidence="4 8">4.2.1.46</ecNumber>
    </recommendedName>
</protein>
<feature type="domain" description="NAD(P)-binding" evidence="9">
    <location>
        <begin position="4"/>
        <end position="307"/>
    </location>
</feature>
<comment type="caution">
    <text evidence="10">The sequence shown here is derived from an EMBL/GenBank/DDBJ whole genome shotgun (WGS) entry which is preliminary data.</text>
</comment>
<keyword evidence="6" id="KW-0520">NAD</keyword>
<keyword evidence="7 8" id="KW-0456">Lyase</keyword>
<evidence type="ECO:0000256" key="1">
    <source>
        <dbReference type="ARBA" id="ARBA00001539"/>
    </source>
</evidence>
<dbReference type="SUPFAM" id="SSF51735">
    <property type="entry name" value="NAD(P)-binding Rossmann-fold domains"/>
    <property type="match status" value="1"/>
</dbReference>
<evidence type="ECO:0000256" key="7">
    <source>
        <dbReference type="ARBA" id="ARBA00023239"/>
    </source>
</evidence>
<dbReference type="RefSeq" id="WP_120695318.1">
    <property type="nucleotide sequence ID" value="NZ_RBDX01000003.1"/>
</dbReference>
<dbReference type="Gene3D" id="3.90.25.10">
    <property type="entry name" value="UDP-galactose 4-epimerase, domain 1"/>
    <property type="match status" value="1"/>
</dbReference>
<dbReference type="NCBIfam" id="TIGR01181">
    <property type="entry name" value="dTDP_gluc_dehyt"/>
    <property type="match status" value="1"/>
</dbReference>
<dbReference type="GO" id="GO:0009225">
    <property type="term" value="P:nucleotide-sugar metabolic process"/>
    <property type="evidence" value="ECO:0007669"/>
    <property type="project" value="InterPro"/>
</dbReference>
<dbReference type="Proteomes" id="UP000275024">
    <property type="component" value="Unassembled WGS sequence"/>
</dbReference>
<evidence type="ECO:0000256" key="8">
    <source>
        <dbReference type="RuleBase" id="RU004473"/>
    </source>
</evidence>
<dbReference type="InterPro" id="IPR005888">
    <property type="entry name" value="dTDP_Gluc_deHydtase"/>
</dbReference>
<dbReference type="AlphaFoldDB" id="A0A3A9WZB1"/>
<evidence type="ECO:0000313" key="12">
    <source>
        <dbReference type="Proteomes" id="UP000268652"/>
    </source>
</evidence>